<dbReference type="InterPro" id="IPR036864">
    <property type="entry name" value="Zn2-C6_fun-type_DNA-bd_sf"/>
</dbReference>
<dbReference type="GO" id="GO:0008270">
    <property type="term" value="F:zinc ion binding"/>
    <property type="evidence" value="ECO:0007669"/>
    <property type="project" value="InterPro"/>
</dbReference>
<comment type="caution">
    <text evidence="6">The sequence shown here is derived from an EMBL/GenBank/DDBJ whole genome shotgun (WGS) entry which is preliminary data.</text>
</comment>
<dbReference type="SUPFAM" id="SSF57701">
    <property type="entry name" value="Zn2/Cys6 DNA-binding domain"/>
    <property type="match status" value="1"/>
</dbReference>
<dbReference type="PROSITE" id="PS50048">
    <property type="entry name" value="ZN2_CY6_FUNGAL_2"/>
    <property type="match status" value="1"/>
</dbReference>
<evidence type="ECO:0000259" key="5">
    <source>
        <dbReference type="PROSITE" id="PS50048"/>
    </source>
</evidence>
<keyword evidence="4" id="KW-0539">Nucleus</keyword>
<dbReference type="Pfam" id="PF00172">
    <property type="entry name" value="Zn_clus"/>
    <property type="match status" value="1"/>
</dbReference>
<dbReference type="EMBL" id="CAJVPD010000088">
    <property type="protein sequence ID" value="CAG8310130.1"/>
    <property type="molecule type" value="Genomic_DNA"/>
</dbReference>
<dbReference type="GO" id="GO:0003677">
    <property type="term" value="F:DNA binding"/>
    <property type="evidence" value="ECO:0007669"/>
    <property type="project" value="UniProtKB-KW"/>
</dbReference>
<dbReference type="AlphaFoldDB" id="A0A9W4IMH1"/>
<dbReference type="SMART" id="SM00066">
    <property type="entry name" value="GAL4"/>
    <property type="match status" value="1"/>
</dbReference>
<dbReference type="PROSITE" id="PS00463">
    <property type="entry name" value="ZN2_CY6_FUNGAL_1"/>
    <property type="match status" value="1"/>
</dbReference>
<gene>
    <name evidence="6" type="ORF">PSALAMII_LOCUS2060</name>
</gene>
<evidence type="ECO:0000313" key="7">
    <source>
        <dbReference type="Proteomes" id="UP001152592"/>
    </source>
</evidence>
<keyword evidence="2" id="KW-0238">DNA-binding</keyword>
<evidence type="ECO:0000256" key="2">
    <source>
        <dbReference type="ARBA" id="ARBA00023125"/>
    </source>
</evidence>
<evidence type="ECO:0000256" key="4">
    <source>
        <dbReference type="ARBA" id="ARBA00023242"/>
    </source>
</evidence>
<dbReference type="Proteomes" id="UP001152592">
    <property type="component" value="Unassembled WGS sequence"/>
</dbReference>
<dbReference type="CDD" id="cd00067">
    <property type="entry name" value="GAL4"/>
    <property type="match status" value="1"/>
</dbReference>
<dbReference type="Gene3D" id="4.10.240.10">
    <property type="entry name" value="Zn(2)-C6 fungal-type DNA-binding domain"/>
    <property type="match status" value="1"/>
</dbReference>
<reference evidence="6" key="1">
    <citation type="submission" date="2021-07" db="EMBL/GenBank/DDBJ databases">
        <authorList>
            <person name="Branca A.L. A."/>
        </authorList>
    </citation>
    <scope>NUCLEOTIDE SEQUENCE</scope>
</reference>
<organism evidence="6 7">
    <name type="scientific">Penicillium salamii</name>
    <dbReference type="NCBI Taxonomy" id="1612424"/>
    <lineage>
        <taxon>Eukaryota</taxon>
        <taxon>Fungi</taxon>
        <taxon>Dikarya</taxon>
        <taxon>Ascomycota</taxon>
        <taxon>Pezizomycotina</taxon>
        <taxon>Eurotiomycetes</taxon>
        <taxon>Eurotiomycetidae</taxon>
        <taxon>Eurotiales</taxon>
        <taxon>Aspergillaceae</taxon>
        <taxon>Penicillium</taxon>
    </lineage>
</organism>
<feature type="domain" description="Zn(2)-C6 fungal-type" evidence="5">
    <location>
        <begin position="50"/>
        <end position="84"/>
    </location>
</feature>
<keyword evidence="3" id="KW-0804">Transcription</keyword>
<sequence length="370" mass="41646">MDHSYDLGLEARSEPKRAVSRSMRVVKQECNVGMPDGEKTLKPRKRALVACNRCRKRKIKCNGDLNNGLACSSCLSVGANECHYSRVNSLSPEEAARCIIVGKKRRSNPLSMGSPHSPQMRTPYQREEYGMEQPSFSRQLVGMDPLMTYDEQSVPYQSSYMLPSNVDYTWANRWDPALRPTGDLFEDNINQYNFVIPGQVPSTLPSSMPEQPSTVFPEVDRTLPTPRSQPEVSDQKAFYGRDRMSTAYNPRVKSDDAEMVFGYIPMSTADDAVPVPATVPSNYDPEMEFNADRLTRTYSRDTAQRLLPLDAYGYSSGRKTERAPTLMNGLPYTRVRPSDPVQYSFLPDALPEYGREVHRSAVSPLGHPGY</sequence>
<protein>
    <recommendedName>
        <fullName evidence="5">Zn(2)-C6 fungal-type domain-containing protein</fullName>
    </recommendedName>
</protein>
<accession>A0A9W4IMH1</accession>
<proteinExistence type="predicted"/>
<dbReference type="OrthoDB" id="4033880at2759"/>
<evidence type="ECO:0000256" key="3">
    <source>
        <dbReference type="ARBA" id="ARBA00023163"/>
    </source>
</evidence>
<evidence type="ECO:0000313" key="6">
    <source>
        <dbReference type="EMBL" id="CAG8310130.1"/>
    </source>
</evidence>
<keyword evidence="1" id="KW-0805">Transcription regulation</keyword>
<name>A0A9W4IMH1_9EURO</name>
<dbReference type="GO" id="GO:0000981">
    <property type="term" value="F:DNA-binding transcription factor activity, RNA polymerase II-specific"/>
    <property type="evidence" value="ECO:0007669"/>
    <property type="project" value="InterPro"/>
</dbReference>
<evidence type="ECO:0000256" key="1">
    <source>
        <dbReference type="ARBA" id="ARBA00023015"/>
    </source>
</evidence>
<dbReference type="InterPro" id="IPR001138">
    <property type="entry name" value="Zn2Cys6_DnaBD"/>
</dbReference>